<protein>
    <submittedName>
        <fullName evidence="1">Uncharacterized protein</fullName>
    </submittedName>
</protein>
<accession>A0A2P2IZ89</accession>
<proteinExistence type="predicted"/>
<evidence type="ECO:0000313" key="1">
    <source>
        <dbReference type="EMBL" id="MBW86554.1"/>
    </source>
</evidence>
<reference evidence="1" key="1">
    <citation type="submission" date="2018-02" db="EMBL/GenBank/DDBJ databases">
        <title>Rhizophora mucronata_Transcriptome.</title>
        <authorList>
            <person name="Meera S.P."/>
            <person name="Sreeshan A."/>
            <person name="Augustine A."/>
        </authorList>
    </citation>
    <scope>NUCLEOTIDE SEQUENCE</scope>
    <source>
        <tissue evidence="1">Leaf</tissue>
    </source>
</reference>
<name>A0A2P2IZ89_RHIMU</name>
<organism evidence="1">
    <name type="scientific">Rhizophora mucronata</name>
    <name type="common">Asiatic mangrove</name>
    <dbReference type="NCBI Taxonomy" id="61149"/>
    <lineage>
        <taxon>Eukaryota</taxon>
        <taxon>Viridiplantae</taxon>
        <taxon>Streptophyta</taxon>
        <taxon>Embryophyta</taxon>
        <taxon>Tracheophyta</taxon>
        <taxon>Spermatophyta</taxon>
        <taxon>Magnoliopsida</taxon>
        <taxon>eudicotyledons</taxon>
        <taxon>Gunneridae</taxon>
        <taxon>Pentapetalae</taxon>
        <taxon>rosids</taxon>
        <taxon>fabids</taxon>
        <taxon>Malpighiales</taxon>
        <taxon>Rhizophoraceae</taxon>
        <taxon>Rhizophora</taxon>
    </lineage>
</organism>
<dbReference type="AlphaFoldDB" id="A0A2P2IZ89"/>
<dbReference type="EMBL" id="GGEC01006071">
    <property type="protein sequence ID" value="MBW86554.1"/>
    <property type="molecule type" value="Transcribed_RNA"/>
</dbReference>
<sequence>MVFQAETPVCITNTIDFKIYVGILLEVTDSCLPQSTYFIQVTMYWHMGETGKNQSKKNIKIKIKEYSASECVKNSEVKHNVPQ</sequence>